<evidence type="ECO:0000256" key="1">
    <source>
        <dbReference type="SAM" id="MobiDB-lite"/>
    </source>
</evidence>
<feature type="signal peptide" evidence="3">
    <location>
        <begin position="1"/>
        <end position="19"/>
    </location>
</feature>
<feature type="transmembrane region" description="Helical" evidence="2">
    <location>
        <begin position="79"/>
        <end position="98"/>
    </location>
</feature>
<keyword evidence="2" id="KW-0812">Transmembrane</keyword>
<evidence type="ECO:0000256" key="2">
    <source>
        <dbReference type="SAM" id="Phobius"/>
    </source>
</evidence>
<feature type="compositionally biased region" description="Basic and acidic residues" evidence="1">
    <location>
        <begin position="26"/>
        <end position="48"/>
    </location>
</feature>
<keyword evidence="2" id="KW-1133">Transmembrane helix</keyword>
<organism evidence="4 5">
    <name type="scientific">Microthyrium microscopicum</name>
    <dbReference type="NCBI Taxonomy" id="703497"/>
    <lineage>
        <taxon>Eukaryota</taxon>
        <taxon>Fungi</taxon>
        <taxon>Dikarya</taxon>
        <taxon>Ascomycota</taxon>
        <taxon>Pezizomycotina</taxon>
        <taxon>Dothideomycetes</taxon>
        <taxon>Dothideomycetes incertae sedis</taxon>
        <taxon>Microthyriales</taxon>
        <taxon>Microthyriaceae</taxon>
        <taxon>Microthyrium</taxon>
    </lineage>
</organism>
<feature type="transmembrane region" description="Helical" evidence="2">
    <location>
        <begin position="157"/>
        <end position="177"/>
    </location>
</feature>
<keyword evidence="3" id="KW-0732">Signal</keyword>
<protein>
    <submittedName>
        <fullName evidence="4">Uncharacterized protein</fullName>
    </submittedName>
</protein>
<evidence type="ECO:0000313" key="4">
    <source>
        <dbReference type="EMBL" id="KAF2672001.1"/>
    </source>
</evidence>
<keyword evidence="2" id="KW-0472">Membrane</keyword>
<name>A0A6A6UKF3_9PEZI</name>
<gene>
    <name evidence="4" type="ORF">BT63DRAFT_185604</name>
</gene>
<sequence>MGIALVVVLLGNMFQYVYALPGSWSEENKDSDATESKEAAESFTRKPTLETSPRAIPDDGIVDHPDTNFYQKPGILQPLHLLIIGNLLGYSALLLTIVPKSGTSPLGSDRLDDYSHMKWLLPLMILNWFYFLVFQFVMDRMKMITPDSSGIGVLCDWYNLLQWFICFMAILSGNYLFAILEPAMVYICVACFYR</sequence>
<reference evidence="4" key="1">
    <citation type="journal article" date="2020" name="Stud. Mycol.">
        <title>101 Dothideomycetes genomes: a test case for predicting lifestyles and emergence of pathogens.</title>
        <authorList>
            <person name="Haridas S."/>
            <person name="Albert R."/>
            <person name="Binder M."/>
            <person name="Bloem J."/>
            <person name="Labutti K."/>
            <person name="Salamov A."/>
            <person name="Andreopoulos B."/>
            <person name="Baker S."/>
            <person name="Barry K."/>
            <person name="Bills G."/>
            <person name="Bluhm B."/>
            <person name="Cannon C."/>
            <person name="Castanera R."/>
            <person name="Culley D."/>
            <person name="Daum C."/>
            <person name="Ezra D."/>
            <person name="Gonzalez J."/>
            <person name="Henrissat B."/>
            <person name="Kuo A."/>
            <person name="Liang C."/>
            <person name="Lipzen A."/>
            <person name="Lutzoni F."/>
            <person name="Magnuson J."/>
            <person name="Mondo S."/>
            <person name="Nolan M."/>
            <person name="Ohm R."/>
            <person name="Pangilinan J."/>
            <person name="Park H.-J."/>
            <person name="Ramirez L."/>
            <person name="Alfaro M."/>
            <person name="Sun H."/>
            <person name="Tritt A."/>
            <person name="Yoshinaga Y."/>
            <person name="Zwiers L.-H."/>
            <person name="Turgeon B."/>
            <person name="Goodwin S."/>
            <person name="Spatafora J."/>
            <person name="Crous P."/>
            <person name="Grigoriev I."/>
        </authorList>
    </citation>
    <scope>NUCLEOTIDE SEQUENCE</scope>
    <source>
        <strain evidence="4">CBS 115976</strain>
    </source>
</reference>
<dbReference type="AlphaFoldDB" id="A0A6A6UKF3"/>
<evidence type="ECO:0000256" key="3">
    <source>
        <dbReference type="SAM" id="SignalP"/>
    </source>
</evidence>
<dbReference type="Proteomes" id="UP000799302">
    <property type="component" value="Unassembled WGS sequence"/>
</dbReference>
<accession>A0A6A6UKF3</accession>
<evidence type="ECO:0000313" key="5">
    <source>
        <dbReference type="Proteomes" id="UP000799302"/>
    </source>
</evidence>
<feature type="transmembrane region" description="Helical" evidence="2">
    <location>
        <begin position="119"/>
        <end position="137"/>
    </location>
</feature>
<dbReference type="EMBL" id="MU004232">
    <property type="protein sequence ID" value="KAF2672001.1"/>
    <property type="molecule type" value="Genomic_DNA"/>
</dbReference>
<proteinExistence type="predicted"/>
<feature type="chain" id="PRO_5025608167" evidence="3">
    <location>
        <begin position="20"/>
        <end position="194"/>
    </location>
</feature>
<keyword evidence="5" id="KW-1185">Reference proteome</keyword>
<feature type="region of interest" description="Disordered" evidence="1">
    <location>
        <begin position="26"/>
        <end position="57"/>
    </location>
</feature>